<sequence>MMNMGTMSGGWTMMAGMAAFWLFVIALLIWGAVRLMSARPQSGEDAQEILDRRFAAGEIDRDFYRAAVAELATAALRKRADTR</sequence>
<name>A0ABU4B542_9NOCA</name>
<dbReference type="EMBL" id="JAWLKE010000011">
    <property type="protein sequence ID" value="MDV6233556.1"/>
    <property type="molecule type" value="Genomic_DNA"/>
</dbReference>
<evidence type="ECO:0000313" key="2">
    <source>
        <dbReference type="Proteomes" id="UP001185899"/>
    </source>
</evidence>
<protein>
    <recommendedName>
        <fullName evidence="3">SHOCT domain-containing protein</fullName>
    </recommendedName>
</protein>
<dbReference type="Proteomes" id="UP001185899">
    <property type="component" value="Unassembled WGS sequence"/>
</dbReference>
<evidence type="ECO:0008006" key="3">
    <source>
        <dbReference type="Google" id="ProtNLM"/>
    </source>
</evidence>
<reference evidence="1 2" key="1">
    <citation type="submission" date="2023-10" db="EMBL/GenBank/DDBJ databases">
        <title>Development of a sustainable strategy for remediation of hydrocarbon-contaminated territories based on the waste exchange concept.</title>
        <authorList>
            <person name="Krivoruchko A."/>
        </authorList>
    </citation>
    <scope>NUCLEOTIDE SEQUENCE [LARGE SCALE GENOMIC DNA]</scope>
    <source>
        <strain evidence="1 2">IEGM 1322</strain>
    </source>
</reference>
<gene>
    <name evidence="1" type="ORF">R3P95_23625</name>
</gene>
<organism evidence="1 2">
    <name type="scientific">Rhodococcus cercidiphylli</name>
    <dbReference type="NCBI Taxonomy" id="489916"/>
    <lineage>
        <taxon>Bacteria</taxon>
        <taxon>Bacillati</taxon>
        <taxon>Actinomycetota</taxon>
        <taxon>Actinomycetes</taxon>
        <taxon>Mycobacteriales</taxon>
        <taxon>Nocardiaceae</taxon>
        <taxon>Rhodococcus</taxon>
    </lineage>
</organism>
<evidence type="ECO:0000313" key="1">
    <source>
        <dbReference type="EMBL" id="MDV6233556.1"/>
    </source>
</evidence>
<accession>A0ABU4B542</accession>
<comment type="caution">
    <text evidence="1">The sequence shown here is derived from an EMBL/GenBank/DDBJ whole genome shotgun (WGS) entry which is preliminary data.</text>
</comment>
<proteinExistence type="predicted"/>
<keyword evidence="2" id="KW-1185">Reference proteome</keyword>
<dbReference type="RefSeq" id="WP_317549672.1">
    <property type="nucleotide sequence ID" value="NZ_JAWLKE010000011.1"/>
</dbReference>